<evidence type="ECO:0000256" key="5">
    <source>
        <dbReference type="ARBA" id="ARBA00023002"/>
    </source>
</evidence>
<evidence type="ECO:0000313" key="9">
    <source>
        <dbReference type="EMBL" id="KAL3815265.1"/>
    </source>
</evidence>
<dbReference type="Gene3D" id="2.60.120.620">
    <property type="entry name" value="q2cbj1_9rhob like domain"/>
    <property type="match status" value="1"/>
</dbReference>
<dbReference type="EMBL" id="JALLPB020000208">
    <property type="protein sequence ID" value="KAL3815265.1"/>
    <property type="molecule type" value="Genomic_DNA"/>
</dbReference>
<dbReference type="PANTHER" id="PTHR12907:SF26">
    <property type="entry name" value="HIF PROLYL HYDROXYLASE, ISOFORM C"/>
    <property type="match status" value="1"/>
</dbReference>
<evidence type="ECO:0000256" key="1">
    <source>
        <dbReference type="ARBA" id="ARBA00001961"/>
    </source>
</evidence>
<reference evidence="9 10" key="1">
    <citation type="submission" date="2024-10" db="EMBL/GenBank/DDBJ databases">
        <title>Updated reference genomes for cyclostephanoid diatoms.</title>
        <authorList>
            <person name="Roberts W.R."/>
            <person name="Alverson A.J."/>
        </authorList>
    </citation>
    <scope>NUCLEOTIDE SEQUENCE [LARGE SCALE GENOMIC DNA]</scope>
    <source>
        <strain evidence="9 10">AJA228-03</strain>
    </source>
</reference>
<evidence type="ECO:0000256" key="7">
    <source>
        <dbReference type="SAM" id="MobiDB-lite"/>
    </source>
</evidence>
<dbReference type="PROSITE" id="PS51471">
    <property type="entry name" value="FE2OG_OXY"/>
    <property type="match status" value="1"/>
</dbReference>
<proteinExistence type="predicted"/>
<keyword evidence="6" id="KW-0408">Iron</keyword>
<evidence type="ECO:0000256" key="6">
    <source>
        <dbReference type="ARBA" id="ARBA00023004"/>
    </source>
</evidence>
<dbReference type="AlphaFoldDB" id="A0ABD3RUW2"/>
<keyword evidence="2" id="KW-0479">Metal-binding</keyword>
<dbReference type="GO" id="GO:0046872">
    <property type="term" value="F:metal ion binding"/>
    <property type="evidence" value="ECO:0007669"/>
    <property type="project" value="UniProtKB-KW"/>
</dbReference>
<dbReference type="GO" id="GO:0031418">
    <property type="term" value="F:L-ascorbic acid binding"/>
    <property type="evidence" value="ECO:0007669"/>
    <property type="project" value="UniProtKB-KW"/>
</dbReference>
<keyword evidence="4" id="KW-0223">Dioxygenase</keyword>
<gene>
    <name evidence="9" type="ORF">ACHAXA_001877</name>
</gene>
<dbReference type="Proteomes" id="UP001530377">
    <property type="component" value="Unassembled WGS sequence"/>
</dbReference>
<keyword evidence="3" id="KW-0847">Vitamin C</keyword>
<name>A0ABD3RUW2_9STRA</name>
<sequence length="475" mass="52483">MMTRTIVVRCSQRLVSTATVVASVGVVGTNSIVKTPASSSPLPLLHGRCRVLSCPTRGSSRTTGWSVGLARGECPTTRHRHIMALDFSATIIPPPLSPVVRPSPYCRLRRSSRRHPPPFVFDFDFDNERRCRGGARHCHSSHSSHSRHSRSMTTMSGRGGEESSDAGTTTDIVIDPEDVRNRISRMAESMARGLTRRGYWTNYDDDGDDDEVEDKGDCHLLSRTVIETMRRQAIALRFDDDRFVQSYSECVDSHTGIITRFDKPGVYACEPDGSDYRTAPDMLHYVSTMLRTLPNALNDEIPHLGLRDDVYSAKLAVTGGGGCKYPRHVDNISPPTGAFDGGSDYRKLTAILYLNPDWSEGDGGELRLYLKDRDDNDCVGGKGGTRGVTVVDGSKAVDIERYVDLSPVGGRMVLFWSDEVPHEVLENAPHVHVDVNEDDDDHDRIGRGSSFDRYALTIWVPSDDVSLGRSFVAPP</sequence>
<organism evidence="9 10">
    <name type="scientific">Cyclostephanos tholiformis</name>
    <dbReference type="NCBI Taxonomy" id="382380"/>
    <lineage>
        <taxon>Eukaryota</taxon>
        <taxon>Sar</taxon>
        <taxon>Stramenopiles</taxon>
        <taxon>Ochrophyta</taxon>
        <taxon>Bacillariophyta</taxon>
        <taxon>Coscinodiscophyceae</taxon>
        <taxon>Thalassiosirophycidae</taxon>
        <taxon>Stephanodiscales</taxon>
        <taxon>Stephanodiscaceae</taxon>
        <taxon>Cyclostephanos</taxon>
    </lineage>
</organism>
<keyword evidence="5" id="KW-0560">Oxidoreductase</keyword>
<feature type="compositionally biased region" description="Basic residues" evidence="7">
    <location>
        <begin position="134"/>
        <end position="150"/>
    </location>
</feature>
<feature type="domain" description="Fe2OG dioxygenase" evidence="8">
    <location>
        <begin position="309"/>
        <end position="462"/>
    </location>
</feature>
<protein>
    <recommendedName>
        <fullName evidence="8">Fe2OG dioxygenase domain-containing protein</fullName>
    </recommendedName>
</protein>
<dbReference type="InterPro" id="IPR051559">
    <property type="entry name" value="HIF_prolyl_hydroxylases"/>
</dbReference>
<dbReference type="InterPro" id="IPR044862">
    <property type="entry name" value="Pro_4_hyd_alph_FE2OG_OXY"/>
</dbReference>
<dbReference type="PANTHER" id="PTHR12907">
    <property type="entry name" value="EGL NINE HOMOLOG-RELATED"/>
    <property type="match status" value="1"/>
</dbReference>
<evidence type="ECO:0000256" key="2">
    <source>
        <dbReference type="ARBA" id="ARBA00022723"/>
    </source>
</evidence>
<keyword evidence="10" id="KW-1185">Reference proteome</keyword>
<evidence type="ECO:0000313" key="10">
    <source>
        <dbReference type="Proteomes" id="UP001530377"/>
    </source>
</evidence>
<evidence type="ECO:0000256" key="4">
    <source>
        <dbReference type="ARBA" id="ARBA00022964"/>
    </source>
</evidence>
<dbReference type="InterPro" id="IPR005123">
    <property type="entry name" value="Oxoglu/Fe-dep_dioxygenase_dom"/>
</dbReference>
<dbReference type="SMART" id="SM00702">
    <property type="entry name" value="P4Hc"/>
    <property type="match status" value="1"/>
</dbReference>
<dbReference type="InterPro" id="IPR006620">
    <property type="entry name" value="Pro_4_hyd_alph"/>
</dbReference>
<comment type="caution">
    <text evidence="9">The sequence shown here is derived from an EMBL/GenBank/DDBJ whole genome shotgun (WGS) entry which is preliminary data.</text>
</comment>
<comment type="cofactor">
    <cofactor evidence="1">
        <name>L-ascorbate</name>
        <dbReference type="ChEBI" id="CHEBI:38290"/>
    </cofactor>
</comment>
<dbReference type="GO" id="GO:0051213">
    <property type="term" value="F:dioxygenase activity"/>
    <property type="evidence" value="ECO:0007669"/>
    <property type="project" value="UniProtKB-KW"/>
</dbReference>
<evidence type="ECO:0000259" key="8">
    <source>
        <dbReference type="PROSITE" id="PS51471"/>
    </source>
</evidence>
<feature type="region of interest" description="Disordered" evidence="7">
    <location>
        <begin position="134"/>
        <end position="175"/>
    </location>
</feature>
<evidence type="ECO:0000256" key="3">
    <source>
        <dbReference type="ARBA" id="ARBA00022896"/>
    </source>
</evidence>
<accession>A0ABD3RUW2</accession>
<dbReference type="Pfam" id="PF13640">
    <property type="entry name" value="2OG-FeII_Oxy_3"/>
    <property type="match status" value="1"/>
</dbReference>